<comment type="catalytic activity">
    <reaction evidence="10">
        <text>ITP + H2O = IMP + diphosphate + H(+)</text>
        <dbReference type="Rhea" id="RHEA:29399"/>
        <dbReference type="ChEBI" id="CHEBI:15377"/>
        <dbReference type="ChEBI" id="CHEBI:15378"/>
        <dbReference type="ChEBI" id="CHEBI:33019"/>
        <dbReference type="ChEBI" id="CHEBI:58053"/>
        <dbReference type="ChEBI" id="CHEBI:61402"/>
        <dbReference type="EC" id="3.6.1.66"/>
    </reaction>
</comment>
<comment type="catalytic activity">
    <reaction evidence="10">
        <text>dITP + H2O = dIMP + diphosphate + H(+)</text>
        <dbReference type="Rhea" id="RHEA:28342"/>
        <dbReference type="ChEBI" id="CHEBI:15377"/>
        <dbReference type="ChEBI" id="CHEBI:15378"/>
        <dbReference type="ChEBI" id="CHEBI:33019"/>
        <dbReference type="ChEBI" id="CHEBI:61194"/>
        <dbReference type="ChEBI" id="CHEBI:61382"/>
        <dbReference type="EC" id="3.6.1.66"/>
    </reaction>
</comment>
<dbReference type="OrthoDB" id="6288734at2759"/>
<dbReference type="GO" id="GO:0009204">
    <property type="term" value="P:deoxyribonucleoside triphosphate catabolic process"/>
    <property type="evidence" value="ECO:0007669"/>
    <property type="project" value="UniProtKB-UniRule"/>
</dbReference>
<evidence type="ECO:0000256" key="7">
    <source>
        <dbReference type="ARBA" id="ARBA00023080"/>
    </source>
</evidence>
<dbReference type="HAMAP" id="MF_03148">
    <property type="entry name" value="HAM1_NTPase"/>
    <property type="match status" value="1"/>
</dbReference>
<feature type="binding site" evidence="10">
    <location>
        <position position="74"/>
    </location>
    <ligand>
        <name>Mg(2+)</name>
        <dbReference type="ChEBI" id="CHEBI:18420"/>
    </ligand>
</feature>
<evidence type="ECO:0000256" key="5">
    <source>
        <dbReference type="ARBA" id="ARBA00022801"/>
    </source>
</evidence>
<dbReference type="GO" id="GO:0000166">
    <property type="term" value="F:nucleotide binding"/>
    <property type="evidence" value="ECO:0007669"/>
    <property type="project" value="UniProtKB-KW"/>
</dbReference>
<dbReference type="InterPro" id="IPR029001">
    <property type="entry name" value="ITPase-like_fam"/>
</dbReference>
<evidence type="ECO:0000256" key="3">
    <source>
        <dbReference type="ARBA" id="ARBA00022723"/>
    </source>
</evidence>
<dbReference type="GO" id="GO:0035870">
    <property type="term" value="F:dITP diphosphatase activity"/>
    <property type="evidence" value="ECO:0007669"/>
    <property type="project" value="UniProtKB-UniRule"/>
</dbReference>
<proteinExistence type="inferred from homology"/>
<dbReference type="EMBL" id="LT598452">
    <property type="protein sequence ID" value="SCV02165.1"/>
    <property type="molecule type" value="Genomic_DNA"/>
</dbReference>
<evidence type="ECO:0000256" key="2">
    <source>
        <dbReference type="ARBA" id="ARBA00022490"/>
    </source>
</evidence>
<evidence type="ECO:0000313" key="12">
    <source>
        <dbReference type="EMBL" id="SCV02165.1"/>
    </source>
</evidence>
<feature type="binding site" evidence="10">
    <location>
        <begin position="9"/>
        <end position="14"/>
    </location>
    <ligand>
        <name>ITP</name>
        <dbReference type="ChEBI" id="CHEBI:61402"/>
    </ligand>
</feature>
<organism evidence="12 13">
    <name type="scientific">Lachancea nothofagi CBS 11611</name>
    <dbReference type="NCBI Taxonomy" id="1266666"/>
    <lineage>
        <taxon>Eukaryota</taxon>
        <taxon>Fungi</taxon>
        <taxon>Dikarya</taxon>
        <taxon>Ascomycota</taxon>
        <taxon>Saccharomycotina</taxon>
        <taxon>Saccharomycetes</taxon>
        <taxon>Saccharomycetales</taxon>
        <taxon>Saccharomycetaceae</taxon>
        <taxon>Lachancea</taxon>
    </lineage>
</organism>
<dbReference type="GO" id="GO:0005737">
    <property type="term" value="C:cytoplasm"/>
    <property type="evidence" value="ECO:0007669"/>
    <property type="project" value="UniProtKB-SubCell"/>
</dbReference>
<dbReference type="GO" id="GO:0005634">
    <property type="term" value="C:nucleus"/>
    <property type="evidence" value="ECO:0007669"/>
    <property type="project" value="UniProtKB-SubCell"/>
</dbReference>
<dbReference type="GO" id="GO:0036222">
    <property type="term" value="F:XTP diphosphatase activity"/>
    <property type="evidence" value="ECO:0007669"/>
    <property type="project" value="UniProtKB-UniRule"/>
</dbReference>
<dbReference type="Pfam" id="PF01725">
    <property type="entry name" value="Ham1p_like"/>
    <property type="match status" value="1"/>
</dbReference>
<reference evidence="13" key="1">
    <citation type="submission" date="2016-03" db="EMBL/GenBank/DDBJ databases">
        <authorList>
            <person name="Devillers Hugo."/>
        </authorList>
    </citation>
    <scope>NUCLEOTIDE SEQUENCE [LARGE SCALE GENOMIC DNA]</scope>
</reference>
<keyword evidence="8 10" id="KW-0464">Manganese</keyword>
<dbReference type="PANTHER" id="PTHR11067:SF9">
    <property type="entry name" value="INOSINE TRIPHOSPHATE PYROPHOSPHATASE"/>
    <property type="match status" value="1"/>
</dbReference>
<evidence type="ECO:0000256" key="10">
    <source>
        <dbReference type="HAMAP-Rule" id="MF_03148"/>
    </source>
</evidence>
<feature type="binding site" evidence="10">
    <location>
        <position position="43"/>
    </location>
    <ligand>
        <name>Mg(2+)</name>
        <dbReference type="ChEBI" id="CHEBI:18420"/>
    </ligand>
</feature>
<keyword evidence="9 10" id="KW-0539">Nucleus</keyword>
<comment type="function">
    <text evidence="10">Pyrophosphatase that hydrolyzes non-canonical purine nucleotides such as inosine triphosphate (ITP), deoxyinosine triphosphate (dITP) or xanthosine 5'-triphosphate (XTP) to their respective monophosphate derivatives. The enzyme does not distinguish between the deoxy- and ribose forms. Probably excludes non-canonical purines from RNA and DNA precursor pools, thus preventing their incorporation into RNA and DNA and avoiding chromosomal lesions.</text>
</comment>
<sequence length="196" mass="21267">MVLKIVFVTGNANKLKEVKMLLAPNTGEEPAFDLTNTDIDLDELQSSSLEDIARHKVAQAISTLPKGVAVFVEDTALCFNALNGLPGAYIKWFLKSVGPEGIVRMLEGFDNKGAEAVTTVAYADAEGQIHMFQGRTQGKIVSPRGSRDFGWDCCFEPTEGGGSTYAEMAKSDKNKISQRSKAFALLKQYLNGLQAN</sequence>
<dbReference type="InterPro" id="IPR002637">
    <property type="entry name" value="RdgB/HAM1"/>
</dbReference>
<keyword evidence="6 10" id="KW-0460">Magnesium</keyword>
<keyword evidence="7 10" id="KW-0546">Nucleotide metabolism</keyword>
<dbReference type="Gene3D" id="3.90.950.10">
    <property type="match status" value="1"/>
</dbReference>
<feature type="binding site" evidence="10">
    <location>
        <position position="173"/>
    </location>
    <ligand>
        <name>ITP</name>
        <dbReference type="ChEBI" id="CHEBI:61402"/>
    </ligand>
</feature>
<dbReference type="Proteomes" id="UP000189911">
    <property type="component" value="Chromosome F"/>
</dbReference>
<protein>
    <recommendedName>
        <fullName evidence="10">Inosine triphosphate pyrophosphatase</fullName>
        <shortName evidence="10">ITPase</shortName>
        <shortName evidence="10">Inosine triphosphatase</shortName>
        <ecNumber evidence="10">3.6.1.66</ecNumber>
    </recommendedName>
    <alternativeName>
        <fullName evidence="10">Non-canonical purine NTP pyrophosphatase</fullName>
    </alternativeName>
    <alternativeName>
        <fullName evidence="10">Non-standard purine NTP pyrophosphatase</fullName>
    </alternativeName>
    <alternativeName>
        <fullName evidence="10">Nucleoside-triphosphate diphosphatase</fullName>
    </alternativeName>
    <alternativeName>
        <fullName evidence="10">Nucleoside-triphosphate pyrophosphatase</fullName>
        <shortName evidence="10">NTPase</shortName>
    </alternativeName>
    <alternativeName>
        <fullName evidence="10">XTP/dITP diphosphatase</fullName>
    </alternativeName>
</protein>
<keyword evidence="2 10" id="KW-0963">Cytoplasm</keyword>
<keyword evidence="3 10" id="KW-0479">Metal-binding</keyword>
<dbReference type="EC" id="3.6.1.66" evidence="10"/>
<dbReference type="FunFam" id="3.90.950.10:FF:000009">
    <property type="entry name" value="Inosine triphosphate pyrophosphatase"/>
    <property type="match status" value="1"/>
</dbReference>
<evidence type="ECO:0000256" key="11">
    <source>
        <dbReference type="RuleBase" id="RU003781"/>
    </source>
</evidence>
<gene>
    <name evidence="10" type="primary">HAM1</name>
    <name evidence="12" type="ORF">LANO_0F15654G</name>
</gene>
<keyword evidence="13" id="KW-1185">Reference proteome</keyword>
<dbReference type="NCBIfam" id="TIGR00042">
    <property type="entry name" value="RdgB/HAM1 family non-canonical purine NTP pyrophosphatase"/>
    <property type="match status" value="1"/>
</dbReference>
<feature type="binding site" evidence="10">
    <location>
        <begin position="149"/>
        <end position="152"/>
    </location>
    <ligand>
        <name>ITP</name>
        <dbReference type="ChEBI" id="CHEBI:61402"/>
    </ligand>
</feature>
<keyword evidence="4 10" id="KW-0547">Nucleotide-binding</keyword>
<dbReference type="GO" id="GO:0009117">
    <property type="term" value="P:nucleotide metabolic process"/>
    <property type="evidence" value="ECO:0007669"/>
    <property type="project" value="UniProtKB-KW"/>
</dbReference>
<evidence type="ECO:0000256" key="4">
    <source>
        <dbReference type="ARBA" id="ARBA00022741"/>
    </source>
</evidence>
<dbReference type="CDD" id="cd00515">
    <property type="entry name" value="HAM1"/>
    <property type="match status" value="1"/>
</dbReference>
<evidence type="ECO:0000256" key="9">
    <source>
        <dbReference type="ARBA" id="ARBA00023242"/>
    </source>
</evidence>
<dbReference type="InterPro" id="IPR027502">
    <property type="entry name" value="ITPase"/>
</dbReference>
<keyword evidence="5 10" id="KW-0378">Hydrolase</keyword>
<feature type="binding site" evidence="10">
    <location>
        <position position="56"/>
    </location>
    <ligand>
        <name>ITP</name>
        <dbReference type="ChEBI" id="CHEBI:61402"/>
    </ligand>
</feature>
<feature type="binding site" evidence="10">
    <location>
        <begin position="74"/>
        <end position="75"/>
    </location>
    <ligand>
        <name>ITP</name>
        <dbReference type="ChEBI" id="CHEBI:61402"/>
    </ligand>
</feature>
<comment type="subcellular location">
    <subcellularLocation>
        <location evidence="10">Cytoplasm</location>
    </subcellularLocation>
    <subcellularLocation>
        <location evidence="10">Nucleus</location>
    </subcellularLocation>
</comment>
<name>A0A1G4KCM0_9SACH</name>
<evidence type="ECO:0000313" key="13">
    <source>
        <dbReference type="Proteomes" id="UP000189911"/>
    </source>
</evidence>
<evidence type="ECO:0000256" key="8">
    <source>
        <dbReference type="ARBA" id="ARBA00023211"/>
    </source>
</evidence>
<dbReference type="SUPFAM" id="SSF52972">
    <property type="entry name" value="ITPase-like"/>
    <property type="match status" value="1"/>
</dbReference>
<dbReference type="GO" id="GO:0046872">
    <property type="term" value="F:metal ion binding"/>
    <property type="evidence" value="ECO:0007669"/>
    <property type="project" value="UniProtKB-KW"/>
</dbReference>
<evidence type="ECO:0000256" key="6">
    <source>
        <dbReference type="ARBA" id="ARBA00022842"/>
    </source>
</evidence>
<dbReference type="PANTHER" id="PTHR11067">
    <property type="entry name" value="INOSINE TRIPHOSPHATE PYROPHOSPHATASE/HAM1 PROTEIN"/>
    <property type="match status" value="1"/>
</dbReference>
<comment type="caution">
    <text evidence="10">Lacks conserved residue(s) required for the propagation of feature annotation.</text>
</comment>
<comment type="subunit">
    <text evidence="10">Homodimer.</text>
</comment>
<accession>A0A1G4KCM0</accession>
<dbReference type="AlphaFoldDB" id="A0A1G4KCM0"/>
<comment type="similarity">
    <text evidence="1 10 11">Belongs to the HAM1 NTPase family.</text>
</comment>
<comment type="catalytic activity">
    <reaction evidence="10">
        <text>XTP + H2O = XMP + diphosphate + H(+)</text>
        <dbReference type="Rhea" id="RHEA:28610"/>
        <dbReference type="ChEBI" id="CHEBI:15377"/>
        <dbReference type="ChEBI" id="CHEBI:15378"/>
        <dbReference type="ChEBI" id="CHEBI:33019"/>
        <dbReference type="ChEBI" id="CHEBI:57464"/>
        <dbReference type="ChEBI" id="CHEBI:61314"/>
        <dbReference type="EC" id="3.6.1.66"/>
    </reaction>
</comment>
<comment type="cofactor">
    <cofactor evidence="10">
        <name>Mg(2+)</name>
        <dbReference type="ChEBI" id="CHEBI:18420"/>
    </cofactor>
    <cofactor evidence="10">
        <name>Mn(2+)</name>
        <dbReference type="ChEBI" id="CHEBI:29035"/>
    </cofactor>
    <text evidence="10">Binds 1 divalent metal cation per subunit; can use either Mg(2+) or Mn(2+).</text>
</comment>
<dbReference type="GO" id="GO:0036220">
    <property type="term" value="F:ITP diphosphatase activity"/>
    <property type="evidence" value="ECO:0007669"/>
    <property type="project" value="UniProtKB-UniRule"/>
</dbReference>
<evidence type="ECO:0000256" key="1">
    <source>
        <dbReference type="ARBA" id="ARBA00008023"/>
    </source>
</evidence>